<protein>
    <submittedName>
        <fullName evidence="3">SH3 domain-containing protein</fullName>
    </submittedName>
</protein>
<proteinExistence type="predicted"/>
<dbReference type="PROSITE" id="PS51781">
    <property type="entry name" value="SH3B"/>
    <property type="match status" value="1"/>
</dbReference>
<feature type="chain" id="PRO_5043806317" evidence="1">
    <location>
        <begin position="19"/>
        <end position="295"/>
    </location>
</feature>
<dbReference type="Gene3D" id="2.30.30.40">
    <property type="entry name" value="SH3 Domains"/>
    <property type="match status" value="1"/>
</dbReference>
<accession>A0AAU7ECF3</accession>
<gene>
    <name evidence="3" type="ORF">QLS71_012240</name>
</gene>
<dbReference type="AlphaFoldDB" id="A0AAU7ECF3"/>
<dbReference type="Pfam" id="PF08239">
    <property type="entry name" value="SH3_3"/>
    <property type="match status" value="1"/>
</dbReference>
<dbReference type="RefSeq" id="WP_308993873.1">
    <property type="nucleotide sequence ID" value="NZ_CP155618.1"/>
</dbReference>
<dbReference type="KEGG" id="mlil:QLS71_012240"/>
<feature type="signal peptide" evidence="1">
    <location>
        <begin position="1"/>
        <end position="18"/>
    </location>
</feature>
<name>A0AAU7ECF3_9FLAO</name>
<feature type="domain" description="SH3b" evidence="2">
    <location>
        <begin position="19"/>
        <end position="98"/>
    </location>
</feature>
<reference evidence="3" key="1">
    <citation type="submission" date="2024-04" db="EMBL/GenBank/DDBJ databases">
        <title>Mariniflexile litorale, isolated from the shallow sediments of the Sea of Japan.</title>
        <authorList>
            <person name="Romanenko L."/>
            <person name="Isaeva M."/>
        </authorList>
    </citation>
    <scope>NUCLEOTIDE SEQUENCE [LARGE SCALE GENOMIC DNA]</scope>
    <source>
        <strain evidence="3">KMM 9835</strain>
    </source>
</reference>
<keyword evidence="4" id="KW-1185">Reference proteome</keyword>
<sequence length="295" mass="34693">MKKILGLIFLLFFFKTNAQEYFSVIAENGLSIRNKPNLNSEKIGKLEVGKDILLIKKSGQKMSINDNNQLINGEWYEIESTKENPKGYVFSGYLLEKKEQPNDINDCEKELPCYSSVSFENFDLKIYNYQIQKNITKKQDTIQVIEHVFNQIGDKLLQIIPKQKKDSIRVSYMVVENINEQYDYRKIKPSEYDDWFKNRVKWKGQEPFVELKNNLNFYRIPKTEYEQKEILRKQNFKLKDTLVDLIGKSPNVATLIYKGKACTYGLGPVIIRIELYSENREKIIKFLVIDLSYGC</sequence>
<keyword evidence="1" id="KW-0732">Signal</keyword>
<evidence type="ECO:0000313" key="3">
    <source>
        <dbReference type="EMBL" id="XBL13094.1"/>
    </source>
</evidence>
<evidence type="ECO:0000259" key="2">
    <source>
        <dbReference type="PROSITE" id="PS51781"/>
    </source>
</evidence>
<dbReference type="Proteomes" id="UP001224325">
    <property type="component" value="Chromosome"/>
</dbReference>
<dbReference type="EMBL" id="CP155618">
    <property type="protein sequence ID" value="XBL13094.1"/>
    <property type="molecule type" value="Genomic_DNA"/>
</dbReference>
<evidence type="ECO:0000313" key="4">
    <source>
        <dbReference type="Proteomes" id="UP001224325"/>
    </source>
</evidence>
<dbReference type="InterPro" id="IPR003646">
    <property type="entry name" value="SH3-like_bac-type"/>
</dbReference>
<organism evidence="3 4">
    <name type="scientific">Mariniflexile litorale</name>
    <dbReference type="NCBI Taxonomy" id="3045158"/>
    <lineage>
        <taxon>Bacteria</taxon>
        <taxon>Pseudomonadati</taxon>
        <taxon>Bacteroidota</taxon>
        <taxon>Flavobacteriia</taxon>
        <taxon>Flavobacteriales</taxon>
        <taxon>Flavobacteriaceae</taxon>
        <taxon>Mariniflexile</taxon>
    </lineage>
</organism>
<evidence type="ECO:0000256" key="1">
    <source>
        <dbReference type="SAM" id="SignalP"/>
    </source>
</evidence>